<name>A0A1M6SW16_REIAG</name>
<dbReference type="STRING" id="156994.SAMN04488028_105177"/>
<proteinExistence type="predicted"/>
<dbReference type="AlphaFoldDB" id="A0A1M6SW16"/>
<feature type="domain" description="Metallo-beta-lactamase" evidence="1">
    <location>
        <begin position="34"/>
        <end position="223"/>
    </location>
</feature>
<dbReference type="Gene3D" id="3.60.15.10">
    <property type="entry name" value="Ribonuclease Z/Hydroxyacylglutathione hydrolase-like"/>
    <property type="match status" value="1"/>
</dbReference>
<evidence type="ECO:0000313" key="3">
    <source>
        <dbReference type="Proteomes" id="UP000184474"/>
    </source>
</evidence>
<evidence type="ECO:0000259" key="1">
    <source>
        <dbReference type="SMART" id="SM00849"/>
    </source>
</evidence>
<keyword evidence="3" id="KW-1185">Reference proteome</keyword>
<dbReference type="InterPro" id="IPR036866">
    <property type="entry name" value="RibonucZ/Hydroxyglut_hydro"/>
</dbReference>
<dbReference type="SMART" id="SM00849">
    <property type="entry name" value="Lactamase_B"/>
    <property type="match status" value="1"/>
</dbReference>
<dbReference type="RefSeq" id="WP_073123318.1">
    <property type="nucleotide sequence ID" value="NZ_FRAA01000005.1"/>
</dbReference>
<dbReference type="Proteomes" id="UP000184474">
    <property type="component" value="Unassembled WGS sequence"/>
</dbReference>
<organism evidence="2 3">
    <name type="scientific">Reichenbachiella agariperforans</name>
    <dbReference type="NCBI Taxonomy" id="156994"/>
    <lineage>
        <taxon>Bacteria</taxon>
        <taxon>Pseudomonadati</taxon>
        <taxon>Bacteroidota</taxon>
        <taxon>Cytophagia</taxon>
        <taxon>Cytophagales</taxon>
        <taxon>Reichenbachiellaceae</taxon>
        <taxon>Reichenbachiella</taxon>
    </lineage>
</organism>
<dbReference type="Pfam" id="PF12706">
    <property type="entry name" value="Lactamase_B_2"/>
    <property type="match status" value="1"/>
</dbReference>
<dbReference type="CDD" id="cd16279">
    <property type="entry name" value="metallo-hydrolase-like_MBL-fold"/>
    <property type="match status" value="1"/>
</dbReference>
<dbReference type="EMBL" id="FRAA01000005">
    <property type="protein sequence ID" value="SHK48876.1"/>
    <property type="molecule type" value="Genomic_DNA"/>
</dbReference>
<protein>
    <submittedName>
        <fullName evidence="2">Phosphoribosyl 1,2-cyclic phosphate phosphodiesterase</fullName>
    </submittedName>
</protein>
<dbReference type="PANTHER" id="PTHR42663">
    <property type="entry name" value="HYDROLASE C777.06C-RELATED-RELATED"/>
    <property type="match status" value="1"/>
</dbReference>
<sequence length="253" mass="28992">MKITFLGTGTSQGIPVIACQCEVCSSVDFRNQRLRSSILIEQEDTCIVVDTGPDFRQQMLTSRVNHLDAVVFTHEHKDHVAGLDDIRSFNFKQKRDMPIYGRPTVIDRLKVEFGYAFSEVKYPGVPTFEVREIENEPFQIGKIKLTPVEVMHYKLPVYGFRVGKFAYITDAKTISETEKDKLRNLDVLVLNALQVKEHISHLTLEEALEWIKELQPKKAYFTHISHYLGLHSEVQEQLPDHVSLAYDGLSISL</sequence>
<dbReference type="InterPro" id="IPR001279">
    <property type="entry name" value="Metallo-B-lactamas"/>
</dbReference>
<gene>
    <name evidence="2" type="ORF">SAMN04488028_105177</name>
</gene>
<dbReference type="PANTHER" id="PTHR42663:SF6">
    <property type="entry name" value="HYDROLASE C777.06C-RELATED"/>
    <property type="match status" value="1"/>
</dbReference>
<dbReference type="SUPFAM" id="SSF56281">
    <property type="entry name" value="Metallo-hydrolase/oxidoreductase"/>
    <property type="match status" value="1"/>
</dbReference>
<reference evidence="3" key="1">
    <citation type="submission" date="2016-11" db="EMBL/GenBank/DDBJ databases">
        <authorList>
            <person name="Varghese N."/>
            <person name="Submissions S."/>
        </authorList>
    </citation>
    <scope>NUCLEOTIDE SEQUENCE [LARGE SCALE GENOMIC DNA]</scope>
    <source>
        <strain evidence="3">DSM 26134</strain>
    </source>
</reference>
<evidence type="ECO:0000313" key="2">
    <source>
        <dbReference type="EMBL" id="SHK48876.1"/>
    </source>
</evidence>
<accession>A0A1M6SW16</accession>